<dbReference type="Gene3D" id="3.40.50.300">
    <property type="entry name" value="P-loop containing nucleotide triphosphate hydrolases"/>
    <property type="match status" value="2"/>
</dbReference>
<dbReference type="SUPFAM" id="SSF52540">
    <property type="entry name" value="P-loop containing nucleoside triphosphate hydrolases"/>
    <property type="match status" value="1"/>
</dbReference>
<evidence type="ECO:0000259" key="6">
    <source>
        <dbReference type="PROSITE" id="PS51194"/>
    </source>
</evidence>
<dbReference type="GO" id="GO:0003676">
    <property type="term" value="F:nucleic acid binding"/>
    <property type="evidence" value="ECO:0007669"/>
    <property type="project" value="InterPro"/>
</dbReference>
<dbReference type="InterPro" id="IPR014001">
    <property type="entry name" value="Helicase_ATP-bd"/>
</dbReference>
<dbReference type="GO" id="GO:0004386">
    <property type="term" value="F:helicase activity"/>
    <property type="evidence" value="ECO:0007669"/>
    <property type="project" value="UniProtKB-KW"/>
</dbReference>
<keyword evidence="8" id="KW-1185">Reference proteome</keyword>
<dbReference type="Gene3D" id="1.10.3380.30">
    <property type="match status" value="1"/>
</dbReference>
<evidence type="ECO:0000313" key="8">
    <source>
        <dbReference type="Proteomes" id="UP000002872"/>
    </source>
</evidence>
<dbReference type="InParanoid" id="I3EHX5"/>
<evidence type="ECO:0000256" key="3">
    <source>
        <dbReference type="ARBA" id="ARBA00022806"/>
    </source>
</evidence>
<evidence type="ECO:0000313" key="7">
    <source>
        <dbReference type="EMBL" id="EIJ88822.1"/>
    </source>
</evidence>
<dbReference type="PROSITE" id="PS51194">
    <property type="entry name" value="HELICASE_CTER"/>
    <property type="match status" value="1"/>
</dbReference>
<keyword evidence="1" id="KW-0547">Nucleotide-binding</keyword>
<dbReference type="SMART" id="SM00487">
    <property type="entry name" value="DEXDc"/>
    <property type="match status" value="1"/>
</dbReference>
<dbReference type="InterPro" id="IPR001650">
    <property type="entry name" value="Helicase_C-like"/>
</dbReference>
<dbReference type="Proteomes" id="UP000002872">
    <property type="component" value="Unassembled WGS sequence"/>
</dbReference>
<dbReference type="PROSITE" id="PS51192">
    <property type="entry name" value="HELICASE_ATP_BIND_1"/>
    <property type="match status" value="1"/>
</dbReference>
<accession>I3EHX5</accession>
<dbReference type="PANTHER" id="PTHR47961">
    <property type="entry name" value="DNA POLYMERASE THETA, PUTATIVE (AFU_ORTHOLOGUE AFUA_1G05260)-RELATED"/>
    <property type="match status" value="1"/>
</dbReference>
<protein>
    <submittedName>
        <fullName evidence="7">Uncharacterized protein</fullName>
    </submittedName>
</protein>
<keyword evidence="3" id="KW-0347">Helicase</keyword>
<dbReference type="EMBL" id="GL870877">
    <property type="protein sequence ID" value="EIJ88822.1"/>
    <property type="molecule type" value="Genomic_DNA"/>
</dbReference>
<dbReference type="GO" id="GO:0016787">
    <property type="term" value="F:hydrolase activity"/>
    <property type="evidence" value="ECO:0007669"/>
    <property type="project" value="UniProtKB-KW"/>
</dbReference>
<evidence type="ECO:0000256" key="4">
    <source>
        <dbReference type="ARBA" id="ARBA00022840"/>
    </source>
</evidence>
<dbReference type="HOGENOM" id="CLU_327910_0_0_1"/>
<evidence type="ECO:0000256" key="1">
    <source>
        <dbReference type="ARBA" id="ARBA00022741"/>
    </source>
</evidence>
<dbReference type="Pfam" id="PF00270">
    <property type="entry name" value="DEAD"/>
    <property type="match status" value="1"/>
</dbReference>
<dbReference type="OrthoDB" id="5575at2759"/>
<evidence type="ECO:0000259" key="5">
    <source>
        <dbReference type="PROSITE" id="PS51192"/>
    </source>
</evidence>
<reference evidence="7" key="1">
    <citation type="submission" date="2011-01" db="EMBL/GenBank/DDBJ databases">
        <title>The Genome Sequence of Nematocida parisii strain ERTm3.</title>
        <authorList>
            <consortium name="The Broad Institute Genome Sequencing Platform"/>
            <consortium name="The Broad Institute Genome Sequencing Center for Infectious Disease"/>
            <person name="Cuomo C."/>
            <person name="Troemel E."/>
            <person name="Young S.K."/>
            <person name="Zeng Q."/>
            <person name="Gargeya S."/>
            <person name="Fitzgerald M."/>
            <person name="Haas B."/>
            <person name="Abouelleil A."/>
            <person name="Alvarado L."/>
            <person name="Arachchi H.M."/>
            <person name="Berlin A."/>
            <person name="Chapman S.B."/>
            <person name="Gearin G."/>
            <person name="Goldberg J."/>
            <person name="Griggs A."/>
            <person name="Gujja S."/>
            <person name="Hansen M."/>
            <person name="Heiman D."/>
            <person name="Howarth C."/>
            <person name="Larimer J."/>
            <person name="Lui A."/>
            <person name="MacDonald P.J.P."/>
            <person name="McCowen C."/>
            <person name="Montmayeur A."/>
            <person name="Murphy C."/>
            <person name="Neiman D."/>
            <person name="Pearson M."/>
            <person name="Priest M."/>
            <person name="Roberts A."/>
            <person name="Saif S."/>
            <person name="Shea T."/>
            <person name="Sisk P."/>
            <person name="Stolte C."/>
            <person name="Sykes S."/>
            <person name="Wortman J."/>
            <person name="Nusbaum C."/>
            <person name="Birren B."/>
        </authorList>
    </citation>
    <scope>NUCLEOTIDE SEQUENCE</scope>
    <source>
        <strain evidence="7">ERTm3</strain>
    </source>
</reference>
<dbReference type="InterPro" id="IPR050474">
    <property type="entry name" value="Hel308_SKI2-like"/>
</dbReference>
<dbReference type="InterPro" id="IPR027417">
    <property type="entry name" value="P-loop_NTPase"/>
</dbReference>
<sequence>MHRIYQKERECSEINSVCDPSMVEQLIIAQSAVINTKWTLKTAELPKGSDLTETELYKKVDMMYSTRKHDKIQTDILQENKKYFNFEYFNGVQSLALDTLYNTRENSLIAAPTGTGKTELAILAILKEYQAYGRECFIVILAPTKPLINSLEQTLKNRVGEILSVMQDTTDNERVARYDTNILITTPERYDILTMKGRVSPSLLIIDEIHILEESRGGALESVIIRSKGVYGMRIVGISATVPNYRDVAEFISAKEEHSYYFNYLFKEIPIKYSVIGIKKGNKTVKRIKRAEKHSTLDSDYSNKNSVNISKGRHLDENSKEDESACYNDNSYKYLNALHNTLMEISGNTLIFINNRKECVLVAEYIRKNILKSTCKVLDLSTILNVVESSIPDALADKEQFICGIKEMLELLSYGIAVHHASISKEVRNAVELLFKRGLISIICCTSTLACGVNLPANNVIIYKTNKPVIGQAYTLAEIAQMSGRAGRKGHAASGSAVIITQEEDIAAYSKAITFQFPVESKSAETLTTRVLYEVAVKFNQENCQKDKTTTKTCTDVKEILPSNETDRIHSMCNNHICPSRKCIPVTTEYIISWVCMTYGYIRGIKHNETRKYYTHTNDLIKNILDQLFKWNMIECTYNIQPTALGNICYTFYLSPITVYHIQQVFMSITEYKIDLDVGDILLLASITDDYKDLERNTTEYSSIRYPIRHKSSHIHKIVHTATDREINPAVSIIIQRYIDNCNGNVFDSFSAKVLSTINRVLEGILSIGKIYLNRSIYSIIDLLKSINTREWKYSKNRNNLNVSIELNNYTLTITNPSKDKLFIEIVNEDKIIHRDIMRRRKYKYVIDQIHNCFLIRIESFTIFTNPFSLYITNPSLFTKYPHS</sequence>
<gene>
    <name evidence="7" type="ORF">NEQG_00641</name>
</gene>
<dbReference type="AlphaFoldDB" id="I3EHX5"/>
<name>I3EHX5_NEMP3</name>
<keyword evidence="2" id="KW-0378">Hydrolase</keyword>
<keyword evidence="4" id="KW-0067">ATP-binding</keyword>
<dbReference type="InterPro" id="IPR003593">
    <property type="entry name" value="AAA+_ATPase"/>
</dbReference>
<dbReference type="GO" id="GO:0005524">
    <property type="term" value="F:ATP binding"/>
    <property type="evidence" value="ECO:0007669"/>
    <property type="project" value="UniProtKB-KW"/>
</dbReference>
<dbReference type="InterPro" id="IPR011545">
    <property type="entry name" value="DEAD/DEAH_box_helicase_dom"/>
</dbReference>
<evidence type="ECO:0000256" key="2">
    <source>
        <dbReference type="ARBA" id="ARBA00022801"/>
    </source>
</evidence>
<organism evidence="7 8">
    <name type="scientific">Nematocida parisii (strain ERTm3)</name>
    <name type="common">Nematode killer fungus</name>
    <dbReference type="NCBI Taxonomy" id="935791"/>
    <lineage>
        <taxon>Eukaryota</taxon>
        <taxon>Fungi</taxon>
        <taxon>Fungi incertae sedis</taxon>
        <taxon>Microsporidia</taxon>
        <taxon>Nematocida</taxon>
    </lineage>
</organism>
<dbReference type="PANTHER" id="PTHR47961:SF4">
    <property type="entry name" value="ACTIVATING SIGNAL COINTEGRATOR 1 COMPLEX SUBUNIT 3"/>
    <property type="match status" value="1"/>
</dbReference>
<feature type="domain" description="Helicase ATP-binding" evidence="5">
    <location>
        <begin position="98"/>
        <end position="260"/>
    </location>
</feature>
<dbReference type="VEuPathDB" id="MicrosporidiaDB:NEQG_00641"/>
<feature type="domain" description="Helicase C-terminal" evidence="6">
    <location>
        <begin position="337"/>
        <end position="543"/>
    </location>
</feature>
<proteinExistence type="predicted"/>
<dbReference type="Pfam" id="PF00271">
    <property type="entry name" value="Helicase_C"/>
    <property type="match status" value="1"/>
</dbReference>
<dbReference type="STRING" id="935791.I3EHX5"/>
<dbReference type="GO" id="GO:0005634">
    <property type="term" value="C:nucleus"/>
    <property type="evidence" value="ECO:0007669"/>
    <property type="project" value="TreeGrafter"/>
</dbReference>
<dbReference type="SMART" id="SM00382">
    <property type="entry name" value="AAA"/>
    <property type="match status" value="1"/>
</dbReference>
<dbReference type="SMART" id="SM00490">
    <property type="entry name" value="HELICc"/>
    <property type="match status" value="1"/>
</dbReference>